<comment type="caution">
    <text evidence="4">The sequence shown here is derived from an EMBL/GenBank/DDBJ whole genome shotgun (WGS) entry which is preliminary data.</text>
</comment>
<dbReference type="InterPro" id="IPR001296">
    <property type="entry name" value="Glyco_trans_1"/>
</dbReference>
<reference evidence="4 5" key="1">
    <citation type="journal article" date="2015" name="Nature">
        <title>rRNA introns, odd ribosomes, and small enigmatic genomes across a large radiation of phyla.</title>
        <authorList>
            <person name="Brown C.T."/>
            <person name="Hug L.A."/>
            <person name="Thomas B.C."/>
            <person name="Sharon I."/>
            <person name="Castelle C.J."/>
            <person name="Singh A."/>
            <person name="Wilkins M.J."/>
            <person name="Williams K.H."/>
            <person name="Banfield J.F."/>
        </authorList>
    </citation>
    <scope>NUCLEOTIDE SEQUENCE [LARGE SCALE GENOMIC DNA]</scope>
</reference>
<dbReference type="STRING" id="1618350.UR67_C0006G0021"/>
<dbReference type="PANTHER" id="PTHR46401:SF2">
    <property type="entry name" value="GLYCOSYLTRANSFERASE WBBK-RELATED"/>
    <property type="match status" value="1"/>
</dbReference>
<dbReference type="Pfam" id="PF00534">
    <property type="entry name" value="Glycos_transf_1"/>
    <property type="match status" value="1"/>
</dbReference>
<dbReference type="GO" id="GO:0009103">
    <property type="term" value="P:lipopolysaccharide biosynthetic process"/>
    <property type="evidence" value="ECO:0007669"/>
    <property type="project" value="TreeGrafter"/>
</dbReference>
<sequence length="372" mass="42598">MLIGIDASKILISKKTGTENYSSSLIKAISKIDRKNQYLLYLNSDKRVNLLSQENFQEVPFSAKKLWTQYHLAKELFKKTPGVLFVPAHTLPVIRPSKLKTVVTIHDLGAQYLPQYHQFPQRLYLNKSTEYVLKHADHIIAVSEATKREILNNSSRDDKTVTTIYEGYNEEYFNFFKLKSQNLKLKTILNKYNLKKSYLLFVGTIQPRKNLLRLIQAFAQVNNSDLDLVFVGKKGWLFEDILKEPQKLGVEEKVKFLDYVQDVDLPYLYYGAKCFVFPSLCEGFGIPLLEAMAVGCPIITSNISSMPEIAGNAAIFVDPFEVKDIKLGIEKIIFNTKLCQDMAKNGLQRVKNFSWEKAAQETVKVFEKVANQ</sequence>
<dbReference type="InterPro" id="IPR028098">
    <property type="entry name" value="Glyco_trans_4-like_N"/>
</dbReference>
<dbReference type="Pfam" id="PF13439">
    <property type="entry name" value="Glyco_transf_4"/>
    <property type="match status" value="1"/>
</dbReference>
<keyword evidence="1 4" id="KW-0808">Transferase</keyword>
<dbReference type="Proteomes" id="UP000034581">
    <property type="component" value="Unassembled WGS sequence"/>
</dbReference>
<evidence type="ECO:0000259" key="3">
    <source>
        <dbReference type="Pfam" id="PF13439"/>
    </source>
</evidence>
<gene>
    <name evidence="4" type="ORF">UR67_C0006G0021</name>
</gene>
<feature type="domain" description="Glycosyltransferase subfamily 4-like N-terminal" evidence="3">
    <location>
        <begin position="66"/>
        <end position="171"/>
    </location>
</feature>
<organism evidence="4 5">
    <name type="scientific">candidate division CPR3 bacterium GW2011_GWF2_35_18</name>
    <dbReference type="NCBI Taxonomy" id="1618350"/>
    <lineage>
        <taxon>Bacteria</taxon>
        <taxon>Bacteria division CPR3</taxon>
    </lineage>
</organism>
<name>A0A0G0BIY5_UNCC3</name>
<dbReference type="SUPFAM" id="SSF53756">
    <property type="entry name" value="UDP-Glycosyltransferase/glycogen phosphorylase"/>
    <property type="match status" value="1"/>
</dbReference>
<evidence type="ECO:0000259" key="2">
    <source>
        <dbReference type="Pfam" id="PF00534"/>
    </source>
</evidence>
<dbReference type="EMBL" id="LBQB01000006">
    <property type="protein sequence ID" value="KKP69454.1"/>
    <property type="molecule type" value="Genomic_DNA"/>
</dbReference>
<dbReference type="CDD" id="cd03809">
    <property type="entry name" value="GT4_MtfB-like"/>
    <property type="match status" value="1"/>
</dbReference>
<dbReference type="PANTHER" id="PTHR46401">
    <property type="entry name" value="GLYCOSYLTRANSFERASE WBBK-RELATED"/>
    <property type="match status" value="1"/>
</dbReference>
<evidence type="ECO:0000256" key="1">
    <source>
        <dbReference type="ARBA" id="ARBA00022679"/>
    </source>
</evidence>
<proteinExistence type="predicted"/>
<dbReference type="FunFam" id="3.40.50.2000:FF:000119">
    <property type="entry name" value="Glycosyl transferase group 1"/>
    <property type="match status" value="1"/>
</dbReference>
<evidence type="ECO:0000313" key="4">
    <source>
        <dbReference type="EMBL" id="KKP69454.1"/>
    </source>
</evidence>
<feature type="domain" description="Glycosyl transferase family 1" evidence="2">
    <location>
        <begin position="193"/>
        <end position="348"/>
    </location>
</feature>
<dbReference type="GO" id="GO:0016757">
    <property type="term" value="F:glycosyltransferase activity"/>
    <property type="evidence" value="ECO:0007669"/>
    <property type="project" value="InterPro"/>
</dbReference>
<dbReference type="AlphaFoldDB" id="A0A0G0BIY5"/>
<accession>A0A0G0BIY5</accession>
<evidence type="ECO:0000313" key="5">
    <source>
        <dbReference type="Proteomes" id="UP000034581"/>
    </source>
</evidence>
<protein>
    <submittedName>
        <fullName evidence="4">Glycosyl transferase group 1</fullName>
    </submittedName>
</protein>
<dbReference type="Gene3D" id="3.40.50.2000">
    <property type="entry name" value="Glycogen Phosphorylase B"/>
    <property type="match status" value="2"/>
</dbReference>